<accession>A0A409VVK0</accession>
<dbReference type="EMBL" id="NHYE01005547">
    <property type="protein sequence ID" value="PPQ70263.1"/>
    <property type="molecule type" value="Genomic_DNA"/>
</dbReference>
<dbReference type="AlphaFoldDB" id="A0A409VVK0"/>
<keyword evidence="1" id="KW-0472">Membrane</keyword>
<feature type="transmembrane region" description="Helical" evidence="1">
    <location>
        <begin position="182"/>
        <end position="203"/>
    </location>
</feature>
<gene>
    <name evidence="2" type="ORF">CVT26_014552</name>
</gene>
<organism evidence="2 3">
    <name type="scientific">Gymnopilus dilepis</name>
    <dbReference type="NCBI Taxonomy" id="231916"/>
    <lineage>
        <taxon>Eukaryota</taxon>
        <taxon>Fungi</taxon>
        <taxon>Dikarya</taxon>
        <taxon>Basidiomycota</taxon>
        <taxon>Agaricomycotina</taxon>
        <taxon>Agaricomycetes</taxon>
        <taxon>Agaricomycetidae</taxon>
        <taxon>Agaricales</taxon>
        <taxon>Agaricineae</taxon>
        <taxon>Hymenogastraceae</taxon>
        <taxon>Gymnopilus</taxon>
    </lineage>
</organism>
<sequence length="275" mass="30888">MTWIDWAQAVPIGTILYCLGLYEYNTHDIWPSFFVIDRSKALKSGFTYTAPTLLSSAWSAKCIYSLLRIWHDTLGEPTPKYTGNSFSSYHGSDYPRLRPLVDFCFGIYHRLGKIVMAEFWLAGLELGVFALVLALKQIARALLNPHQPSRWNPAQRWPRSVLSGSSLRVVRTIINYTIHISIHLYLINILILLILLWAPVIIYSDMLSSPHFETFPVKGLASLAAASGILLLNGVLIYSYILMIVGYLYVTALLLCGIFFCGSSMLEAPANYLGT</sequence>
<dbReference type="OrthoDB" id="3058001at2759"/>
<protein>
    <submittedName>
        <fullName evidence="2">Uncharacterized protein</fullName>
    </submittedName>
</protein>
<keyword evidence="1" id="KW-1133">Transmembrane helix</keyword>
<dbReference type="Proteomes" id="UP000284706">
    <property type="component" value="Unassembled WGS sequence"/>
</dbReference>
<evidence type="ECO:0000313" key="3">
    <source>
        <dbReference type="Proteomes" id="UP000284706"/>
    </source>
</evidence>
<feature type="transmembrane region" description="Helical" evidence="1">
    <location>
        <begin position="215"/>
        <end position="241"/>
    </location>
</feature>
<evidence type="ECO:0000256" key="1">
    <source>
        <dbReference type="SAM" id="Phobius"/>
    </source>
</evidence>
<evidence type="ECO:0000313" key="2">
    <source>
        <dbReference type="EMBL" id="PPQ70263.1"/>
    </source>
</evidence>
<feature type="transmembrane region" description="Helical" evidence="1">
    <location>
        <begin position="247"/>
        <end position="266"/>
    </location>
</feature>
<keyword evidence="3" id="KW-1185">Reference proteome</keyword>
<keyword evidence="1" id="KW-0812">Transmembrane</keyword>
<dbReference type="InParanoid" id="A0A409VVK0"/>
<name>A0A409VVK0_9AGAR</name>
<comment type="caution">
    <text evidence="2">The sequence shown here is derived from an EMBL/GenBank/DDBJ whole genome shotgun (WGS) entry which is preliminary data.</text>
</comment>
<proteinExistence type="predicted"/>
<reference evidence="2 3" key="1">
    <citation type="journal article" date="2018" name="Evol. Lett.">
        <title>Horizontal gene cluster transfer increased hallucinogenic mushroom diversity.</title>
        <authorList>
            <person name="Reynolds H.T."/>
            <person name="Vijayakumar V."/>
            <person name="Gluck-Thaler E."/>
            <person name="Korotkin H.B."/>
            <person name="Matheny P.B."/>
            <person name="Slot J.C."/>
        </authorList>
    </citation>
    <scope>NUCLEOTIDE SEQUENCE [LARGE SCALE GENOMIC DNA]</scope>
    <source>
        <strain evidence="2 3">SRW20</strain>
    </source>
</reference>